<dbReference type="CDD" id="cd05233">
    <property type="entry name" value="SDR_c"/>
    <property type="match status" value="1"/>
</dbReference>
<keyword evidence="5" id="KW-1185">Reference proteome</keyword>
<accession>A0ABU0IKX3</accession>
<dbReference type="Proteomes" id="UP001228905">
    <property type="component" value="Unassembled WGS sequence"/>
</dbReference>
<dbReference type="PANTHER" id="PTHR42760:SF133">
    <property type="entry name" value="3-OXOACYL-[ACYL-CARRIER-PROTEIN] REDUCTASE"/>
    <property type="match status" value="1"/>
</dbReference>
<dbReference type="InterPro" id="IPR020904">
    <property type="entry name" value="Sc_DH/Rdtase_CS"/>
</dbReference>
<keyword evidence="2" id="KW-0560">Oxidoreductase</keyword>
<sequence length="255" mass="26996">MSNFDMTGRTVMITGASSGLGRRFALILARAGAKVAVAARRTDRLTALVDEIKAGGGQAFAVAMDVQKEASVITAYDAAEAALGPIDSVIANAGMNNEALALDIPEDQWDQMFDTNVKGVFLTAREGARRMIAAGSKETKRGRVLLIASIGAHTVLPGLTAYCASKAAVAQMGKALSREWANRGINVNVLCPGYIVTELNEEWFASEGGQKQVATFPRRRLMEEADLDAIVGWLVSDASRAVTGSVFTVDDGQSL</sequence>
<dbReference type="RefSeq" id="WP_307345313.1">
    <property type="nucleotide sequence ID" value="NZ_JAUSVS010000001.1"/>
</dbReference>
<evidence type="ECO:0000256" key="2">
    <source>
        <dbReference type="ARBA" id="ARBA00023002"/>
    </source>
</evidence>
<dbReference type="Gene3D" id="3.40.50.720">
    <property type="entry name" value="NAD(P)-binding Rossmann-like Domain"/>
    <property type="match status" value="1"/>
</dbReference>
<organism evidence="4 5">
    <name type="scientific">Caulobacter ginsengisoli</name>
    <dbReference type="NCBI Taxonomy" id="400775"/>
    <lineage>
        <taxon>Bacteria</taxon>
        <taxon>Pseudomonadati</taxon>
        <taxon>Pseudomonadota</taxon>
        <taxon>Alphaproteobacteria</taxon>
        <taxon>Caulobacterales</taxon>
        <taxon>Caulobacteraceae</taxon>
        <taxon>Caulobacter</taxon>
    </lineage>
</organism>
<comment type="similarity">
    <text evidence="1 3">Belongs to the short-chain dehydrogenases/reductases (SDR) family.</text>
</comment>
<dbReference type="PRINTS" id="PR00081">
    <property type="entry name" value="GDHRDH"/>
</dbReference>
<dbReference type="PANTHER" id="PTHR42760">
    <property type="entry name" value="SHORT-CHAIN DEHYDROGENASES/REDUCTASES FAMILY MEMBER"/>
    <property type="match status" value="1"/>
</dbReference>
<dbReference type="EMBL" id="JAUSVS010000001">
    <property type="protein sequence ID" value="MDQ0462670.1"/>
    <property type="molecule type" value="Genomic_DNA"/>
</dbReference>
<protein>
    <submittedName>
        <fullName evidence="4">NAD(P)-dependent dehydrogenase (Short-subunit alcohol dehydrogenase family)</fullName>
    </submittedName>
</protein>
<evidence type="ECO:0000256" key="1">
    <source>
        <dbReference type="ARBA" id="ARBA00006484"/>
    </source>
</evidence>
<dbReference type="InterPro" id="IPR036291">
    <property type="entry name" value="NAD(P)-bd_dom_sf"/>
</dbReference>
<name>A0ABU0IKX3_9CAUL</name>
<evidence type="ECO:0000313" key="5">
    <source>
        <dbReference type="Proteomes" id="UP001228905"/>
    </source>
</evidence>
<proteinExistence type="inferred from homology"/>
<dbReference type="Pfam" id="PF00106">
    <property type="entry name" value="adh_short"/>
    <property type="match status" value="1"/>
</dbReference>
<gene>
    <name evidence="4" type="ORF">QO010_000418</name>
</gene>
<dbReference type="PROSITE" id="PS00061">
    <property type="entry name" value="ADH_SHORT"/>
    <property type="match status" value="1"/>
</dbReference>
<evidence type="ECO:0000256" key="3">
    <source>
        <dbReference type="RuleBase" id="RU000363"/>
    </source>
</evidence>
<reference evidence="4 5" key="1">
    <citation type="submission" date="2023-07" db="EMBL/GenBank/DDBJ databases">
        <title>Genomic Encyclopedia of Type Strains, Phase IV (KMG-IV): sequencing the most valuable type-strain genomes for metagenomic binning, comparative biology and taxonomic classification.</title>
        <authorList>
            <person name="Goeker M."/>
        </authorList>
    </citation>
    <scope>NUCLEOTIDE SEQUENCE [LARGE SCALE GENOMIC DNA]</scope>
    <source>
        <strain evidence="4 5">DSM 18695</strain>
    </source>
</reference>
<dbReference type="InterPro" id="IPR002347">
    <property type="entry name" value="SDR_fam"/>
</dbReference>
<evidence type="ECO:0000313" key="4">
    <source>
        <dbReference type="EMBL" id="MDQ0462670.1"/>
    </source>
</evidence>
<dbReference type="PRINTS" id="PR00080">
    <property type="entry name" value="SDRFAMILY"/>
</dbReference>
<dbReference type="SUPFAM" id="SSF51735">
    <property type="entry name" value="NAD(P)-binding Rossmann-fold domains"/>
    <property type="match status" value="1"/>
</dbReference>
<comment type="caution">
    <text evidence="4">The sequence shown here is derived from an EMBL/GenBank/DDBJ whole genome shotgun (WGS) entry which is preliminary data.</text>
</comment>